<proteinExistence type="predicted"/>
<keyword evidence="4 5" id="KW-0472">Membrane</keyword>
<comment type="subcellular location">
    <subcellularLocation>
        <location evidence="1">Membrane</location>
        <topology evidence="1">Multi-pass membrane protein</topology>
    </subcellularLocation>
</comment>
<organism evidence="7 8">
    <name type="scientific">Ligilactobacillus pabuli</name>
    <dbReference type="NCBI Taxonomy" id="2886039"/>
    <lineage>
        <taxon>Bacteria</taxon>
        <taxon>Bacillati</taxon>
        <taxon>Bacillota</taxon>
        <taxon>Bacilli</taxon>
        <taxon>Lactobacillales</taxon>
        <taxon>Lactobacillaceae</taxon>
        <taxon>Ligilactobacillus</taxon>
    </lineage>
</organism>
<reference evidence="7" key="1">
    <citation type="journal article" date="2022" name="Int. J. Syst. Evol. Microbiol.">
        <title>A novel species of lactic acid bacteria, Ligilactobacillus pabuli sp. nov., isolated from alfalfa silage.</title>
        <authorList>
            <person name="Tohno M."/>
            <person name="Tanizawa Y."/>
            <person name="Sawada H."/>
            <person name="Sakamoto M."/>
            <person name="Ohkuma M."/>
            <person name="Kobayashi H."/>
        </authorList>
    </citation>
    <scope>NUCLEOTIDE SEQUENCE</scope>
    <source>
        <strain evidence="7">AF129</strain>
    </source>
</reference>
<evidence type="ECO:0000256" key="2">
    <source>
        <dbReference type="ARBA" id="ARBA00022692"/>
    </source>
</evidence>
<keyword evidence="3 5" id="KW-1133">Transmembrane helix</keyword>
<feature type="transmembrane region" description="Helical" evidence="5">
    <location>
        <begin position="175"/>
        <end position="200"/>
    </location>
</feature>
<dbReference type="Proteomes" id="UP001055149">
    <property type="component" value="Unassembled WGS sequence"/>
</dbReference>
<gene>
    <name evidence="7" type="ORF">LPAF129_09030</name>
</gene>
<feature type="transmembrane region" description="Helical" evidence="5">
    <location>
        <begin position="221"/>
        <end position="247"/>
    </location>
</feature>
<keyword evidence="2 5" id="KW-0812">Transmembrane</keyword>
<evidence type="ECO:0000256" key="4">
    <source>
        <dbReference type="ARBA" id="ARBA00023136"/>
    </source>
</evidence>
<dbReference type="InterPro" id="IPR013525">
    <property type="entry name" value="ABC2_TM"/>
</dbReference>
<evidence type="ECO:0000259" key="6">
    <source>
        <dbReference type="Pfam" id="PF12698"/>
    </source>
</evidence>
<evidence type="ECO:0000256" key="5">
    <source>
        <dbReference type="SAM" id="Phobius"/>
    </source>
</evidence>
<comment type="caution">
    <text evidence="7">The sequence shown here is derived from an EMBL/GenBank/DDBJ whole genome shotgun (WGS) entry which is preliminary data.</text>
</comment>
<feature type="domain" description="ABC-2 type transporter transmembrane" evidence="6">
    <location>
        <begin position="19"/>
        <end position="379"/>
    </location>
</feature>
<feature type="transmembrane region" description="Helical" evidence="5">
    <location>
        <begin position="364"/>
        <end position="386"/>
    </location>
</feature>
<sequence>MRKLWTVISQTYSNQVKTWSFLLFVLSPFILIGISGAVGYFTGMATDSADEDRIAIVSSNDNIRRSYLQQNKKDVNPKITTKKAAQRALTASKIAGYLEITTTDKQVSAHYSGTQELDKSLQAKTVGFLNAAQQQLNYSRAQLTETQSKALLTQPEFKQDVHDNSNSLKKVANLISFWIVVFMMYMILINYASVTANEIAAEKGTKIMEIIFSSTSPTTYFYGKILGVVGVIITQIALYLVGGWAAFGAIKNLKPVHDILTSGGSIVKQVIGNLVNVNLVFLLLGVIIYTILAAFSGALVSKADDASKAAQPTVYLSMFAFFLSIPFQDNATALLVKIMSYVPFFSSFFMPMRIIDQSASWLEVSLSLFLLVGTIILLAVYIGHIYGGLMLQTDDTSFWRRFKRGLAYSK</sequence>
<feature type="transmembrane region" description="Helical" evidence="5">
    <location>
        <begin position="21"/>
        <end position="41"/>
    </location>
</feature>
<evidence type="ECO:0000313" key="7">
    <source>
        <dbReference type="EMBL" id="GKS81217.1"/>
    </source>
</evidence>
<protein>
    <submittedName>
        <fullName evidence="7">ABC transporter permease</fullName>
    </submittedName>
</protein>
<evidence type="ECO:0000256" key="1">
    <source>
        <dbReference type="ARBA" id="ARBA00004141"/>
    </source>
</evidence>
<accession>A0ABQ5JI64</accession>
<evidence type="ECO:0000256" key="3">
    <source>
        <dbReference type="ARBA" id="ARBA00022989"/>
    </source>
</evidence>
<dbReference type="RefSeq" id="WP_244054975.1">
    <property type="nucleotide sequence ID" value="NZ_BQXH01000006.1"/>
</dbReference>
<keyword evidence="8" id="KW-1185">Reference proteome</keyword>
<dbReference type="Pfam" id="PF12698">
    <property type="entry name" value="ABC2_membrane_3"/>
    <property type="match status" value="1"/>
</dbReference>
<dbReference type="EMBL" id="BQXH01000006">
    <property type="protein sequence ID" value="GKS81217.1"/>
    <property type="molecule type" value="Genomic_DNA"/>
</dbReference>
<name>A0ABQ5JI64_9LACO</name>
<evidence type="ECO:0000313" key="8">
    <source>
        <dbReference type="Proteomes" id="UP001055149"/>
    </source>
</evidence>
<dbReference type="PANTHER" id="PTHR43471">
    <property type="entry name" value="ABC TRANSPORTER PERMEASE"/>
    <property type="match status" value="1"/>
</dbReference>
<feature type="transmembrane region" description="Helical" evidence="5">
    <location>
        <begin position="279"/>
        <end position="300"/>
    </location>
</feature>
<feature type="transmembrane region" description="Helical" evidence="5">
    <location>
        <begin position="312"/>
        <end position="328"/>
    </location>
</feature>